<reference evidence="4" key="1">
    <citation type="journal article" date="2019" name="Int. J. Syst. Evol. Microbiol.">
        <title>The Global Catalogue of Microorganisms (GCM) 10K type strain sequencing project: providing services to taxonomists for standard genome sequencing and annotation.</title>
        <authorList>
            <consortium name="The Broad Institute Genomics Platform"/>
            <consortium name="The Broad Institute Genome Sequencing Center for Infectious Disease"/>
            <person name="Wu L."/>
            <person name="Ma J."/>
        </authorList>
    </citation>
    <scope>NUCLEOTIDE SEQUENCE [LARGE SCALE GENOMIC DNA]</scope>
    <source>
        <strain evidence="4">JCM 32306</strain>
    </source>
</reference>
<dbReference type="Pfam" id="PF09834">
    <property type="entry name" value="DUF2061"/>
    <property type="match status" value="1"/>
</dbReference>
<evidence type="ECO:0000313" key="4">
    <source>
        <dbReference type="Proteomes" id="UP000619118"/>
    </source>
</evidence>
<evidence type="ECO:0000259" key="2">
    <source>
        <dbReference type="Pfam" id="PF09834"/>
    </source>
</evidence>
<dbReference type="RefSeq" id="WP_160056933.1">
    <property type="nucleotide sequence ID" value="NZ_BMQX01000057.1"/>
</dbReference>
<name>A0ABQ2RNC2_9GAMM</name>
<keyword evidence="1" id="KW-1133">Transmembrane helix</keyword>
<feature type="transmembrane region" description="Helical" evidence="1">
    <location>
        <begin position="12"/>
        <end position="35"/>
    </location>
</feature>
<dbReference type="EMBL" id="BMQX01000057">
    <property type="protein sequence ID" value="GGQ36064.1"/>
    <property type="molecule type" value="Genomic_DNA"/>
</dbReference>
<keyword evidence="4" id="KW-1185">Reference proteome</keyword>
<dbReference type="Proteomes" id="UP000619118">
    <property type="component" value="Unassembled WGS sequence"/>
</dbReference>
<feature type="domain" description="DUF2061" evidence="2">
    <location>
        <begin position="1"/>
        <end position="52"/>
    </location>
</feature>
<organism evidence="3 4">
    <name type="scientific">Shewanella litoralis</name>
    <dbReference type="NCBI Taxonomy" id="2282700"/>
    <lineage>
        <taxon>Bacteria</taxon>
        <taxon>Pseudomonadati</taxon>
        <taxon>Pseudomonadota</taxon>
        <taxon>Gammaproteobacteria</taxon>
        <taxon>Alteromonadales</taxon>
        <taxon>Shewanellaceae</taxon>
        <taxon>Shewanella</taxon>
    </lineage>
</organism>
<sequence>MKKTISFAVLHFSVAFTITYLLTGSIVIGGAIALLEPAVNTVVFYFHDKVWKNIESKQAHSVAISAEPAQLAS</sequence>
<comment type="caution">
    <text evidence="3">The sequence shown here is derived from an EMBL/GenBank/DDBJ whole genome shotgun (WGS) entry which is preliminary data.</text>
</comment>
<proteinExistence type="predicted"/>
<protein>
    <submittedName>
        <fullName evidence="3">Membrane protein</fullName>
    </submittedName>
</protein>
<gene>
    <name evidence="3" type="ORF">GCM10009411_38960</name>
</gene>
<keyword evidence="1" id="KW-0472">Membrane</keyword>
<accession>A0ABQ2RNC2</accession>
<evidence type="ECO:0000313" key="3">
    <source>
        <dbReference type="EMBL" id="GGQ36064.1"/>
    </source>
</evidence>
<evidence type="ECO:0000256" key="1">
    <source>
        <dbReference type="SAM" id="Phobius"/>
    </source>
</evidence>
<dbReference type="InterPro" id="IPR018638">
    <property type="entry name" value="DUF2061_membrane"/>
</dbReference>
<keyword evidence="1" id="KW-0812">Transmembrane</keyword>